<reference evidence="3 4" key="1">
    <citation type="submission" date="2016-10" db="EMBL/GenBank/DDBJ databases">
        <authorList>
            <person name="de Groot N.N."/>
        </authorList>
    </citation>
    <scope>NUCLEOTIDE SEQUENCE [LARGE SCALE GENOMIC DNA]</scope>
    <source>
        <strain evidence="3 4">DSM 44908</strain>
    </source>
</reference>
<evidence type="ECO:0000256" key="1">
    <source>
        <dbReference type="SAM" id="Phobius"/>
    </source>
</evidence>
<evidence type="ECO:0000313" key="5">
    <source>
        <dbReference type="Proteomes" id="UP001520140"/>
    </source>
</evidence>
<dbReference type="AlphaFoldDB" id="A0A1I0SFU8"/>
<evidence type="ECO:0000313" key="4">
    <source>
        <dbReference type="Proteomes" id="UP000182054"/>
    </source>
</evidence>
<proteinExistence type="predicted"/>
<dbReference type="EMBL" id="FOJN01000001">
    <property type="protein sequence ID" value="SFA38359.1"/>
    <property type="molecule type" value="Genomic_DNA"/>
</dbReference>
<gene>
    <name evidence="2" type="ORF">HQ605_07090</name>
    <name evidence="3" type="ORF">SAMN05444374_101118</name>
</gene>
<accession>A0A1I0SFU8</accession>
<reference evidence="2 5" key="2">
    <citation type="submission" date="2020-06" db="EMBL/GenBank/DDBJ databases">
        <title>Taxonomy, biology and ecology of Rhodococcus bacteria occurring in California pistachio and other woody hosts as revealed by genome sequence analyses.</title>
        <authorList>
            <person name="Gai Y."/>
            <person name="Riely B."/>
        </authorList>
    </citation>
    <scope>NUCLEOTIDE SEQUENCE [LARGE SCALE GENOMIC DNA]</scope>
    <source>
        <strain evidence="2 5">BP-284</strain>
    </source>
</reference>
<keyword evidence="1" id="KW-0472">Membrane</keyword>
<feature type="transmembrane region" description="Helical" evidence="1">
    <location>
        <begin position="24"/>
        <end position="49"/>
    </location>
</feature>
<dbReference type="RefSeq" id="WP_068105390.1">
    <property type="nucleotide sequence ID" value="NZ_FOJN01000001.1"/>
</dbReference>
<organism evidence="3 4">
    <name type="scientific">Rhodococcoides kroppenstedtii</name>
    <dbReference type="NCBI Taxonomy" id="293050"/>
    <lineage>
        <taxon>Bacteria</taxon>
        <taxon>Bacillati</taxon>
        <taxon>Actinomycetota</taxon>
        <taxon>Actinomycetes</taxon>
        <taxon>Mycobacteriales</taxon>
        <taxon>Nocardiaceae</taxon>
        <taxon>Rhodococcoides</taxon>
    </lineage>
</organism>
<dbReference type="GeneID" id="85484185"/>
<dbReference type="EMBL" id="JABUKG010000005">
    <property type="protein sequence ID" value="MBY6320577.1"/>
    <property type="molecule type" value="Genomic_DNA"/>
</dbReference>
<evidence type="ECO:0000313" key="3">
    <source>
        <dbReference type="EMBL" id="SFA38359.1"/>
    </source>
</evidence>
<sequence>MLVLTLVAAGVGFALLVVSLITGSVVWAWACIAVCLVGAILLLVGLLSGRRATPRRRRR</sequence>
<keyword evidence="5" id="KW-1185">Reference proteome</keyword>
<keyword evidence="1" id="KW-1133">Transmembrane helix</keyword>
<dbReference type="Proteomes" id="UP001520140">
    <property type="component" value="Unassembled WGS sequence"/>
</dbReference>
<protein>
    <submittedName>
        <fullName evidence="3">Uncharacterized protein</fullName>
    </submittedName>
</protein>
<name>A0A1I0SFU8_9NOCA</name>
<keyword evidence="1" id="KW-0812">Transmembrane</keyword>
<evidence type="ECO:0000313" key="2">
    <source>
        <dbReference type="EMBL" id="MBY6320577.1"/>
    </source>
</evidence>
<dbReference type="Proteomes" id="UP000182054">
    <property type="component" value="Unassembled WGS sequence"/>
</dbReference>